<reference evidence="8 9" key="1">
    <citation type="submission" date="2007-05" db="EMBL/GenBank/DDBJ databases">
        <title>Complete sequence of Geobacter uraniireducens Rf4.</title>
        <authorList>
            <consortium name="US DOE Joint Genome Institute"/>
            <person name="Copeland A."/>
            <person name="Lucas S."/>
            <person name="Lapidus A."/>
            <person name="Barry K."/>
            <person name="Detter J.C."/>
            <person name="Glavina del Rio T."/>
            <person name="Hammon N."/>
            <person name="Israni S."/>
            <person name="Dalin E."/>
            <person name="Tice H."/>
            <person name="Pitluck S."/>
            <person name="Chertkov O."/>
            <person name="Brettin T."/>
            <person name="Bruce D."/>
            <person name="Han C."/>
            <person name="Schmutz J."/>
            <person name="Larimer F."/>
            <person name="Land M."/>
            <person name="Hauser L."/>
            <person name="Kyrpides N."/>
            <person name="Mikhailova N."/>
            <person name="Shelobolina E."/>
            <person name="Aklujkar M."/>
            <person name="Lovley D."/>
            <person name="Richardson P."/>
        </authorList>
    </citation>
    <scope>NUCLEOTIDE SEQUENCE [LARGE SCALE GENOMIC DNA]</scope>
    <source>
        <strain evidence="8 9">Rf4</strain>
    </source>
</reference>
<dbReference type="Gene3D" id="1.10.10.1590">
    <property type="entry name" value="NADH-quinone oxidoreductase subunit E"/>
    <property type="match status" value="1"/>
</dbReference>
<name>A5GCZ3_GEOUR</name>
<keyword evidence="9" id="KW-1185">Reference proteome</keyword>
<dbReference type="STRING" id="351605.Gura_0332"/>
<dbReference type="GO" id="GO:0051537">
    <property type="term" value="F:2 iron, 2 sulfur cluster binding"/>
    <property type="evidence" value="ECO:0007669"/>
    <property type="project" value="UniProtKB-KW"/>
</dbReference>
<comment type="similarity">
    <text evidence="1">Belongs to the complex I 24 kDa subunit family.</text>
</comment>
<feature type="binding site" evidence="7">
    <location>
        <position position="80"/>
    </location>
    <ligand>
        <name>[2Fe-2S] cluster</name>
        <dbReference type="ChEBI" id="CHEBI:190135"/>
    </ligand>
</feature>
<dbReference type="PANTHER" id="PTHR10371">
    <property type="entry name" value="NADH DEHYDROGENASE UBIQUINONE FLAVOPROTEIN 2, MITOCHONDRIAL"/>
    <property type="match status" value="1"/>
</dbReference>
<evidence type="ECO:0000256" key="7">
    <source>
        <dbReference type="PIRSR" id="PIRSR000216-1"/>
    </source>
</evidence>
<dbReference type="AlphaFoldDB" id="A5GCZ3"/>
<dbReference type="SUPFAM" id="SSF52833">
    <property type="entry name" value="Thioredoxin-like"/>
    <property type="match status" value="1"/>
</dbReference>
<keyword evidence="5 7" id="KW-0411">Iron-sulfur</keyword>
<dbReference type="EMBL" id="CP000698">
    <property type="protein sequence ID" value="ABQ24548.1"/>
    <property type="molecule type" value="Genomic_DNA"/>
</dbReference>
<dbReference type="GO" id="GO:0046872">
    <property type="term" value="F:metal ion binding"/>
    <property type="evidence" value="ECO:0007669"/>
    <property type="project" value="UniProtKB-KW"/>
</dbReference>
<dbReference type="FunFam" id="3.40.30.10:FF:000015">
    <property type="entry name" value="NADH-quinone oxidoreductase subunit E"/>
    <property type="match status" value="1"/>
</dbReference>
<dbReference type="CDD" id="cd03064">
    <property type="entry name" value="TRX_Fd_NuoE"/>
    <property type="match status" value="1"/>
</dbReference>
<gene>
    <name evidence="8" type="ordered locus">Gura_0332</name>
</gene>
<dbReference type="PIRSF" id="PIRSF000216">
    <property type="entry name" value="NADH_DH_24kDa"/>
    <property type="match status" value="1"/>
</dbReference>
<evidence type="ECO:0000256" key="3">
    <source>
        <dbReference type="ARBA" id="ARBA00022723"/>
    </source>
</evidence>
<dbReference type="PANTHER" id="PTHR10371:SF3">
    <property type="entry name" value="NADH DEHYDROGENASE [UBIQUINONE] FLAVOPROTEIN 2, MITOCHONDRIAL"/>
    <property type="match status" value="1"/>
</dbReference>
<dbReference type="Pfam" id="PF01257">
    <property type="entry name" value="2Fe-2S_thioredx"/>
    <property type="match status" value="1"/>
</dbReference>
<dbReference type="PROSITE" id="PS01099">
    <property type="entry name" value="COMPLEX1_24K"/>
    <property type="match status" value="1"/>
</dbReference>
<evidence type="ECO:0000256" key="5">
    <source>
        <dbReference type="ARBA" id="ARBA00023014"/>
    </source>
</evidence>
<dbReference type="HOGENOM" id="CLU_054362_2_0_7"/>
<evidence type="ECO:0000256" key="1">
    <source>
        <dbReference type="ARBA" id="ARBA00010643"/>
    </source>
</evidence>
<keyword evidence="8" id="KW-0560">Oxidoreductase</keyword>
<proteinExistence type="inferred from homology"/>
<evidence type="ECO:0000313" key="8">
    <source>
        <dbReference type="EMBL" id="ABQ24548.1"/>
    </source>
</evidence>
<comment type="cofactor">
    <cofactor evidence="6">
        <name>[2Fe-2S] cluster</name>
        <dbReference type="ChEBI" id="CHEBI:190135"/>
    </cofactor>
</comment>
<evidence type="ECO:0000256" key="6">
    <source>
        <dbReference type="ARBA" id="ARBA00034078"/>
    </source>
</evidence>
<feature type="binding site" evidence="7">
    <location>
        <position position="85"/>
    </location>
    <ligand>
        <name>[2Fe-2S] cluster</name>
        <dbReference type="ChEBI" id="CHEBI:190135"/>
    </ligand>
</feature>
<evidence type="ECO:0000256" key="2">
    <source>
        <dbReference type="ARBA" id="ARBA00022714"/>
    </source>
</evidence>
<dbReference type="NCBIfam" id="TIGR01958">
    <property type="entry name" value="nuoE_fam"/>
    <property type="match status" value="1"/>
</dbReference>
<evidence type="ECO:0000313" key="9">
    <source>
        <dbReference type="Proteomes" id="UP000006695"/>
    </source>
</evidence>
<dbReference type="InterPro" id="IPR041921">
    <property type="entry name" value="NuoE_N"/>
</dbReference>
<dbReference type="Gene3D" id="3.40.30.10">
    <property type="entry name" value="Glutaredoxin"/>
    <property type="match status" value="1"/>
</dbReference>
<organism evidence="8 9">
    <name type="scientific">Geotalea uraniireducens (strain Rf4)</name>
    <name type="common">Geobacter uraniireducens</name>
    <dbReference type="NCBI Taxonomy" id="351605"/>
    <lineage>
        <taxon>Bacteria</taxon>
        <taxon>Pseudomonadati</taxon>
        <taxon>Thermodesulfobacteriota</taxon>
        <taxon>Desulfuromonadia</taxon>
        <taxon>Geobacterales</taxon>
        <taxon>Geobacteraceae</taxon>
        <taxon>Geotalea</taxon>
    </lineage>
</organism>
<keyword evidence="3 7" id="KW-0479">Metal-binding</keyword>
<dbReference type="RefSeq" id="WP_011937274.1">
    <property type="nucleotide sequence ID" value="NC_009483.1"/>
</dbReference>
<dbReference type="InterPro" id="IPR002023">
    <property type="entry name" value="NuoE-like"/>
</dbReference>
<comment type="cofactor">
    <cofactor evidence="7">
        <name>[2Fe-2S] cluster</name>
        <dbReference type="ChEBI" id="CHEBI:190135"/>
    </cofactor>
    <text evidence="7">Binds 1 [2Fe-2S] cluster.</text>
</comment>
<dbReference type="OrthoDB" id="9807941at2"/>
<dbReference type="GO" id="GO:0003954">
    <property type="term" value="F:NADH dehydrogenase activity"/>
    <property type="evidence" value="ECO:0007669"/>
    <property type="project" value="TreeGrafter"/>
</dbReference>
<dbReference type="NCBIfam" id="NF005722">
    <property type="entry name" value="PRK07539.1-2"/>
    <property type="match status" value="1"/>
</dbReference>
<dbReference type="InterPro" id="IPR042128">
    <property type="entry name" value="NuoE_dom"/>
</dbReference>
<keyword evidence="4 7" id="KW-0408">Iron</keyword>
<dbReference type="EC" id="1.6.5.3" evidence="8"/>
<evidence type="ECO:0000256" key="4">
    <source>
        <dbReference type="ARBA" id="ARBA00023004"/>
    </source>
</evidence>
<dbReference type="KEGG" id="gur:Gura_0332"/>
<dbReference type="InterPro" id="IPR036249">
    <property type="entry name" value="Thioredoxin-like_sf"/>
</dbReference>
<sequence length="157" mass="17403">MLTDDLRQELRTRIAAAVTSREAAVDVMKELQRHYGWLTDEAVEEAAALLGLSTLQVEELATFYEMIYRRPVGRRVIHACDSISCWAVGGEHMMAQLARHLGIEPGETTKDGMFTLLPCCCLGNCGDGPAMMIGDTLYGRLTAEKLEEILAQEKKTL</sequence>
<keyword evidence="2 7" id="KW-0001">2Fe-2S</keyword>
<protein>
    <submittedName>
        <fullName evidence="8">NADH dehydrogenase subunit E</fullName>
        <ecNumber evidence="8">1.6.5.3</ecNumber>
    </submittedName>
</protein>
<dbReference type="Proteomes" id="UP000006695">
    <property type="component" value="Chromosome"/>
</dbReference>
<feature type="binding site" evidence="7">
    <location>
        <position position="125"/>
    </location>
    <ligand>
        <name>[2Fe-2S] cluster</name>
        <dbReference type="ChEBI" id="CHEBI:190135"/>
    </ligand>
</feature>
<feature type="binding site" evidence="7">
    <location>
        <position position="121"/>
    </location>
    <ligand>
        <name>[2Fe-2S] cluster</name>
        <dbReference type="ChEBI" id="CHEBI:190135"/>
    </ligand>
</feature>
<accession>A5GCZ3</accession>